<evidence type="ECO:0000256" key="1">
    <source>
        <dbReference type="HAMAP-Rule" id="MF_02088"/>
    </source>
</evidence>
<dbReference type="Pfam" id="PF02592">
    <property type="entry name" value="Vut_1"/>
    <property type="match status" value="1"/>
</dbReference>
<dbReference type="GO" id="GO:0005886">
    <property type="term" value="C:plasma membrane"/>
    <property type="evidence" value="ECO:0007669"/>
    <property type="project" value="UniProtKB-SubCell"/>
</dbReference>
<feature type="transmembrane region" description="Helical" evidence="1">
    <location>
        <begin position="7"/>
        <end position="24"/>
    </location>
</feature>
<feature type="transmembrane region" description="Helical" evidence="1">
    <location>
        <begin position="140"/>
        <end position="168"/>
    </location>
</feature>
<dbReference type="AlphaFoldDB" id="D7BDM1"/>
<dbReference type="PANTHER" id="PTHR34300:SF2">
    <property type="entry name" value="QUEUOSINE PRECURSOR TRANSPORTER-RELATED"/>
    <property type="match status" value="1"/>
</dbReference>
<dbReference type="EMBL" id="CP002042">
    <property type="protein sequence ID" value="ADH64841.1"/>
    <property type="molecule type" value="Genomic_DNA"/>
</dbReference>
<name>D7BDM1_ALLS1</name>
<proteinExistence type="inferred from homology"/>
<dbReference type="HAMAP" id="MF_02088">
    <property type="entry name" value="Q_prec_transport"/>
    <property type="match status" value="1"/>
</dbReference>
<evidence type="ECO:0000313" key="2">
    <source>
        <dbReference type="EMBL" id="ADH64841.1"/>
    </source>
</evidence>
<keyword evidence="1" id="KW-0812">Transmembrane</keyword>
<evidence type="ECO:0000313" key="3">
    <source>
        <dbReference type="Proteomes" id="UP000001916"/>
    </source>
</evidence>
<keyword evidence="1" id="KW-1133">Transmembrane helix</keyword>
<dbReference type="eggNOG" id="COG1738">
    <property type="taxonomic scope" value="Bacteria"/>
</dbReference>
<comment type="subcellular location">
    <subcellularLocation>
        <location evidence="1">Cell inner membrane</location>
        <topology evidence="1">Multi-pass membrane protein</topology>
    </subcellularLocation>
</comment>
<reference evidence="2 3" key="1">
    <citation type="journal article" date="2010" name="Stand. Genomic Sci.">
        <title>Complete genome sequence of Meiothermus silvanus type strain (VI-R2).</title>
        <authorList>
            <person name="Sikorski J."/>
            <person name="Tindall B.J."/>
            <person name="Lowry S."/>
            <person name="Lucas S."/>
            <person name="Nolan M."/>
            <person name="Copeland A."/>
            <person name="Glavina Del Rio T."/>
            <person name="Tice H."/>
            <person name="Cheng J.F."/>
            <person name="Han C."/>
            <person name="Pitluck S."/>
            <person name="Liolios K."/>
            <person name="Ivanova N."/>
            <person name="Mavromatis K."/>
            <person name="Mikhailova N."/>
            <person name="Pati A."/>
            <person name="Goodwin L."/>
            <person name="Chen A."/>
            <person name="Palaniappan K."/>
            <person name="Land M."/>
            <person name="Hauser L."/>
            <person name="Chang Y.J."/>
            <person name="Jeffries C.D."/>
            <person name="Rohde M."/>
            <person name="Goker M."/>
            <person name="Woyke T."/>
            <person name="Bristow J."/>
            <person name="Eisen J.A."/>
            <person name="Markowitz V."/>
            <person name="Hugenholtz P."/>
            <person name="Kyrpides N.C."/>
            <person name="Klenk H.P."/>
            <person name="Lapidus A."/>
        </authorList>
    </citation>
    <scope>NUCLEOTIDE SEQUENCE [LARGE SCALE GENOMIC DNA]</scope>
    <source>
        <strain evidence="3">ATCC 700542 / DSM 9946 / VI-R2</strain>
    </source>
</reference>
<organism evidence="2 3">
    <name type="scientific">Allomeiothermus silvanus (strain ATCC 700542 / DSM 9946 / NBRC 106475 / NCIMB 13440 / VI-R2)</name>
    <name type="common">Thermus silvanus</name>
    <dbReference type="NCBI Taxonomy" id="526227"/>
    <lineage>
        <taxon>Bacteria</taxon>
        <taxon>Thermotogati</taxon>
        <taxon>Deinococcota</taxon>
        <taxon>Deinococci</taxon>
        <taxon>Thermales</taxon>
        <taxon>Thermaceae</taxon>
        <taxon>Allomeiothermus</taxon>
    </lineage>
</organism>
<dbReference type="PANTHER" id="PTHR34300">
    <property type="entry name" value="QUEUOSINE PRECURSOR TRANSPORTER-RELATED"/>
    <property type="match status" value="1"/>
</dbReference>
<feature type="transmembrane region" description="Helical" evidence="1">
    <location>
        <begin position="180"/>
        <end position="202"/>
    </location>
</feature>
<feature type="transmembrane region" description="Helical" evidence="1">
    <location>
        <begin position="65"/>
        <end position="86"/>
    </location>
</feature>
<comment type="function">
    <text evidence="1">Involved in the import of queuosine (Q) precursors, required for Q precursor salvage.</text>
</comment>
<dbReference type="RefSeq" id="WP_013159373.1">
    <property type="nucleotide sequence ID" value="NC_014212.1"/>
</dbReference>
<dbReference type="GO" id="GO:0022857">
    <property type="term" value="F:transmembrane transporter activity"/>
    <property type="evidence" value="ECO:0007669"/>
    <property type="project" value="UniProtKB-UniRule"/>
</dbReference>
<keyword evidence="3" id="KW-1185">Reference proteome</keyword>
<protein>
    <recommendedName>
        <fullName evidence="1">Probable queuosine precursor transporter</fullName>
        <shortName evidence="1">Q precursor transporter</shortName>
    </recommendedName>
</protein>
<gene>
    <name evidence="2" type="ordered locus">Mesil_3003</name>
</gene>
<comment type="similarity">
    <text evidence="1">Belongs to the vitamin uptake transporter (VUT/ECF) (TC 2.A.88) family. Q precursor transporter subfamily.</text>
</comment>
<dbReference type="KEGG" id="msv:Mesil_3003"/>
<keyword evidence="1" id="KW-0997">Cell inner membrane</keyword>
<sequence length="223" mass="25058">MRAYRYLDFITALFVVVLIVSNIASTKVVLLGPFTFDGGTILFPLAYIFGDVLTEVYGYKRSRRVIWTGFFLLILATLTFGIVNALPTPPDQQSTAQAFSAILGLVPRIVLASLVAYWVGEFVNSYVLAKLKIATQGRWLWTRTLGSTLIAQGLDTGLFLLIAFYGVWDNALLWTVFVSNYVFKVGVEALFTPLTYAVVGFLKRAEREDYYDRDTNFNPFAVR</sequence>
<dbReference type="NCBIfam" id="TIGR00697">
    <property type="entry name" value="queuosine precursor transporter"/>
    <property type="match status" value="1"/>
</dbReference>
<keyword evidence="1" id="KW-1003">Cell membrane</keyword>
<feature type="transmembrane region" description="Helical" evidence="1">
    <location>
        <begin position="98"/>
        <end position="119"/>
    </location>
</feature>
<accession>D7BDM1</accession>
<dbReference type="STRING" id="526227.Mesil_3003"/>
<dbReference type="InterPro" id="IPR003744">
    <property type="entry name" value="YhhQ"/>
</dbReference>
<dbReference type="HOGENOM" id="CLU_075503_1_2_0"/>
<dbReference type="OrthoDB" id="9805479at2"/>
<keyword evidence="1" id="KW-0472">Membrane</keyword>
<dbReference type="Proteomes" id="UP000001916">
    <property type="component" value="Chromosome"/>
</dbReference>
<keyword evidence="1" id="KW-0813">Transport</keyword>
<feature type="transmembrane region" description="Helical" evidence="1">
    <location>
        <begin position="30"/>
        <end position="53"/>
    </location>
</feature>